<evidence type="ECO:0000313" key="3">
    <source>
        <dbReference type="Proteomes" id="UP000295164"/>
    </source>
</evidence>
<accession>A0A4R4E5M8</accession>
<sequence>MNERFLFLKNAAKKVVALLPFALTQNQRYDRDTALVLRKVCRPDSNCVDVGAHRGEILELMRRAAPRGHHFGFEPLPQLFARLRQRYGTVPSVHIFPYALAEEAGSASFNWVKTNPAYSGLRKRHYDRPNEEDETITVETRRLDDVLLSYGLPVHLLKIDVEGGELGVLRGATEVLRRHRPVVVFEFGLGGSDVYGSNPELLWEFFSALGYHISLMERFLAEEPPFTAEELSDQFHQRKNYYFIAYP</sequence>
<keyword evidence="2" id="KW-0808">Transferase</keyword>
<dbReference type="Proteomes" id="UP000295164">
    <property type="component" value="Unassembled WGS sequence"/>
</dbReference>
<dbReference type="Pfam" id="PF05050">
    <property type="entry name" value="Methyltransf_21"/>
    <property type="match status" value="1"/>
</dbReference>
<dbReference type="PANTHER" id="PTHR34203:SF15">
    <property type="entry name" value="SLL1173 PROTEIN"/>
    <property type="match status" value="1"/>
</dbReference>
<dbReference type="InterPro" id="IPR029063">
    <property type="entry name" value="SAM-dependent_MTases_sf"/>
</dbReference>
<reference evidence="2 3" key="1">
    <citation type="submission" date="2019-03" db="EMBL/GenBank/DDBJ databases">
        <authorList>
            <person name="Kim M.K.M."/>
        </authorList>
    </citation>
    <scope>NUCLEOTIDE SEQUENCE [LARGE SCALE GENOMIC DNA]</scope>
    <source>
        <strain evidence="2 3">17J68-15</strain>
    </source>
</reference>
<dbReference type="GO" id="GO:0008168">
    <property type="term" value="F:methyltransferase activity"/>
    <property type="evidence" value="ECO:0007669"/>
    <property type="project" value="UniProtKB-KW"/>
</dbReference>
<dbReference type="Gene3D" id="3.40.50.150">
    <property type="entry name" value="Vaccinia Virus protein VP39"/>
    <property type="match status" value="1"/>
</dbReference>
<gene>
    <name evidence="2" type="ORF">E0486_01210</name>
</gene>
<feature type="domain" description="Methyltransferase FkbM" evidence="1">
    <location>
        <begin position="49"/>
        <end position="212"/>
    </location>
</feature>
<protein>
    <submittedName>
        <fullName evidence="2">FkbM family methyltransferase</fullName>
    </submittedName>
</protein>
<dbReference type="AlphaFoldDB" id="A0A4R4E5M8"/>
<dbReference type="NCBIfam" id="TIGR01444">
    <property type="entry name" value="fkbM_fam"/>
    <property type="match status" value="1"/>
</dbReference>
<dbReference type="GO" id="GO:0032259">
    <property type="term" value="P:methylation"/>
    <property type="evidence" value="ECO:0007669"/>
    <property type="project" value="UniProtKB-KW"/>
</dbReference>
<proteinExistence type="predicted"/>
<dbReference type="EMBL" id="SKFH01000001">
    <property type="protein sequence ID" value="TCZ74954.1"/>
    <property type="molecule type" value="Genomic_DNA"/>
</dbReference>
<dbReference type="PANTHER" id="PTHR34203">
    <property type="entry name" value="METHYLTRANSFERASE, FKBM FAMILY PROTEIN"/>
    <property type="match status" value="1"/>
</dbReference>
<name>A0A4R4E5M8_9BACT</name>
<dbReference type="InterPro" id="IPR006342">
    <property type="entry name" value="FkbM_mtfrase"/>
</dbReference>
<evidence type="ECO:0000259" key="1">
    <source>
        <dbReference type="Pfam" id="PF05050"/>
    </source>
</evidence>
<dbReference type="OrthoDB" id="9812600at2"/>
<keyword evidence="3" id="KW-1185">Reference proteome</keyword>
<dbReference type="RefSeq" id="WP_131850309.1">
    <property type="nucleotide sequence ID" value="NZ_SKFH01000001.1"/>
</dbReference>
<comment type="caution">
    <text evidence="2">The sequence shown here is derived from an EMBL/GenBank/DDBJ whole genome shotgun (WGS) entry which is preliminary data.</text>
</comment>
<evidence type="ECO:0000313" key="2">
    <source>
        <dbReference type="EMBL" id="TCZ74954.1"/>
    </source>
</evidence>
<organism evidence="2 3">
    <name type="scientific">Flaviaesturariibacter aridisoli</name>
    <dbReference type="NCBI Taxonomy" id="2545761"/>
    <lineage>
        <taxon>Bacteria</taxon>
        <taxon>Pseudomonadati</taxon>
        <taxon>Bacteroidota</taxon>
        <taxon>Chitinophagia</taxon>
        <taxon>Chitinophagales</taxon>
        <taxon>Chitinophagaceae</taxon>
        <taxon>Flaviaestuariibacter</taxon>
    </lineage>
</organism>
<dbReference type="InterPro" id="IPR052514">
    <property type="entry name" value="SAM-dependent_MTase"/>
</dbReference>
<keyword evidence="2" id="KW-0489">Methyltransferase</keyword>
<dbReference type="SUPFAM" id="SSF53335">
    <property type="entry name" value="S-adenosyl-L-methionine-dependent methyltransferases"/>
    <property type="match status" value="1"/>
</dbReference>